<comment type="similarity">
    <text evidence="3">Belongs to the acyl carrier protein (ACP) family.</text>
</comment>
<dbReference type="NCBIfam" id="TIGR00517">
    <property type="entry name" value="acyl_carrier"/>
    <property type="match status" value="1"/>
</dbReference>
<dbReference type="InterPro" id="IPR009081">
    <property type="entry name" value="PP-bd_ACP"/>
</dbReference>
<evidence type="ECO:0000256" key="15">
    <source>
        <dbReference type="ARBA" id="ARBA00023160"/>
    </source>
</evidence>
<proteinExistence type="inferred from homology"/>
<dbReference type="AlphaFoldDB" id="A0AAN9SDI4"/>
<comment type="function">
    <text evidence="16">Carrier of the growing fatty acid chain in fatty acid biosynthesis. May be involved in the synthesis of short and medium chain fatty acids. Accessory and non-catalytic subunit of the mitochondrial membrane respiratory chain NADH dehydrogenase (Complex I), which functions in the transfer of electrons from NADH to the respiratory chain.</text>
</comment>
<evidence type="ECO:0000256" key="7">
    <source>
        <dbReference type="ARBA" id="ARBA00022553"/>
    </source>
</evidence>
<evidence type="ECO:0000256" key="1">
    <source>
        <dbReference type="ARBA" id="ARBA00004173"/>
    </source>
</evidence>
<keyword evidence="9" id="KW-0378">Hydrolase</keyword>
<dbReference type="InterPro" id="IPR027291">
    <property type="entry name" value="Glyco_hydro_38_N_sf"/>
</dbReference>
<dbReference type="PANTHER" id="PTHR20863:SF28">
    <property type="entry name" value="ACYL CARRIER PROTEIN, MITOCHONDRIAL"/>
    <property type="match status" value="1"/>
</dbReference>
<accession>A0AAN9SDI4</accession>
<evidence type="ECO:0000256" key="11">
    <source>
        <dbReference type="ARBA" id="ARBA00022946"/>
    </source>
</evidence>
<dbReference type="SUPFAM" id="SSF47336">
    <property type="entry name" value="ACP-like"/>
    <property type="match status" value="1"/>
</dbReference>
<evidence type="ECO:0000313" key="21">
    <source>
        <dbReference type="Proteomes" id="UP001386955"/>
    </source>
</evidence>
<evidence type="ECO:0000256" key="17">
    <source>
        <dbReference type="ARBA" id="ARBA00063067"/>
    </source>
</evidence>
<dbReference type="SMART" id="SM00872">
    <property type="entry name" value="Alpha-mann_mid"/>
    <property type="match status" value="1"/>
</dbReference>
<keyword evidence="11" id="KW-0809">Transit peptide</keyword>
<evidence type="ECO:0000256" key="18">
    <source>
        <dbReference type="RuleBase" id="RU000722"/>
    </source>
</evidence>
<comment type="caution">
    <text evidence="20">The sequence shown here is derived from an EMBL/GenBank/DDBJ whole genome shotgun (WGS) entry which is preliminary data.</text>
</comment>
<feature type="domain" description="Carrier" evidence="19">
    <location>
        <begin position="311"/>
        <end position="386"/>
    </location>
</feature>
<dbReference type="Pfam" id="PF00550">
    <property type="entry name" value="PP-binding"/>
    <property type="match status" value="1"/>
</dbReference>
<dbReference type="HAMAP" id="MF_01217">
    <property type="entry name" value="Acyl_carrier"/>
    <property type="match status" value="1"/>
</dbReference>
<dbReference type="Pfam" id="PF09261">
    <property type="entry name" value="Alpha-mann_mid"/>
    <property type="match status" value="1"/>
</dbReference>
<keyword evidence="14" id="KW-0496">Mitochondrion</keyword>
<keyword evidence="5 18" id="KW-0596">Phosphopantetheine</keyword>
<keyword evidence="7" id="KW-0597">Phosphoprotein</keyword>
<keyword evidence="10" id="KW-0276">Fatty acid metabolism</keyword>
<sequence length="389" mass="44400">MGTDFRYQYANSWFRQMDKFIHYVDQFRDVNFEFKTQHFRYADHRNTYWTGYFTSRPGLKGYVRVMNAYYQAARQLEYFKGRNETRPNTNALADALAIARHHDAVSGTKRLVASALASLCPLLNVIVVYKPLAWKREDVIRIPYCCGTAPHAATPHRKGYTPKNKKELPRTASEEYVLHGKGSLLTQEQKLPALPHRHLPDLDNASNFAADSNLGTFGTKCCNDNDGLVNPRPLFPQRTSSPLILHLRTVISYWSKASSDTLARPFTKEKEREMALRAAILRHVRVPLPAAPRLQPWRAMSSHADDHLSKEEVIQRVLAVVKDFPKVDPSKVTPDVHFQKDLGLDSLDNVEIVMALEEEFKLEIPDMEADKIDSCHLAIEYISNHPMAG</sequence>
<keyword evidence="15 18" id="KW-0275">Fatty acid biosynthesis</keyword>
<dbReference type="GO" id="GO:0006013">
    <property type="term" value="P:mannose metabolic process"/>
    <property type="evidence" value="ECO:0007669"/>
    <property type="project" value="InterPro"/>
</dbReference>
<dbReference type="EMBL" id="JAYMYS010000004">
    <property type="protein sequence ID" value="KAK7394623.1"/>
    <property type="molecule type" value="Genomic_DNA"/>
</dbReference>
<dbReference type="Gene3D" id="1.10.1200.10">
    <property type="entry name" value="ACP-like"/>
    <property type="match status" value="1"/>
</dbReference>
<dbReference type="InterPro" id="IPR003231">
    <property type="entry name" value="ACP"/>
</dbReference>
<evidence type="ECO:0000259" key="19">
    <source>
        <dbReference type="PROSITE" id="PS50075"/>
    </source>
</evidence>
<comment type="pathway">
    <text evidence="2">Lipid metabolism; fatty acid biosynthesis.</text>
</comment>
<reference evidence="20 21" key="1">
    <citation type="submission" date="2024-01" db="EMBL/GenBank/DDBJ databases">
        <title>The genomes of 5 underutilized Papilionoideae crops provide insights into root nodulation and disease resistanc.</title>
        <authorList>
            <person name="Jiang F."/>
        </authorList>
    </citation>
    <scope>NUCLEOTIDE SEQUENCE [LARGE SCALE GENOMIC DNA]</scope>
    <source>
        <strain evidence="20">DUOXIRENSHENG_FW03</strain>
        <tissue evidence="20">Leaves</tissue>
    </source>
</reference>
<dbReference type="InterPro" id="IPR037094">
    <property type="entry name" value="Glyco_hydro_38_cen_sf"/>
</dbReference>
<evidence type="ECO:0000256" key="12">
    <source>
        <dbReference type="ARBA" id="ARBA00022982"/>
    </source>
</evidence>
<dbReference type="Gene3D" id="1.20.1270.50">
    <property type="entry name" value="Glycoside hydrolase family 38, central domain"/>
    <property type="match status" value="1"/>
</dbReference>
<dbReference type="InterPro" id="IPR036736">
    <property type="entry name" value="ACP-like_sf"/>
</dbReference>
<evidence type="ECO:0000256" key="9">
    <source>
        <dbReference type="ARBA" id="ARBA00022801"/>
    </source>
</evidence>
<dbReference type="InterPro" id="IPR015341">
    <property type="entry name" value="Glyco_hydro_38_cen"/>
</dbReference>
<dbReference type="GO" id="GO:0000036">
    <property type="term" value="F:acyl carrier activity"/>
    <property type="evidence" value="ECO:0007669"/>
    <property type="project" value="TreeGrafter"/>
</dbReference>
<keyword evidence="8" id="KW-0679">Respiratory chain</keyword>
<evidence type="ECO:0000256" key="6">
    <source>
        <dbReference type="ARBA" id="ARBA00022516"/>
    </source>
</evidence>
<dbReference type="Gene3D" id="3.20.110.10">
    <property type="entry name" value="Glycoside hydrolase 38, N terminal domain"/>
    <property type="match status" value="1"/>
</dbReference>
<evidence type="ECO:0000313" key="20">
    <source>
        <dbReference type="EMBL" id="KAK7394623.1"/>
    </source>
</evidence>
<dbReference type="FunFam" id="1.10.1200.10:FF:000003">
    <property type="entry name" value="Acyl carrier protein"/>
    <property type="match status" value="1"/>
</dbReference>
<protein>
    <recommendedName>
        <fullName evidence="18">Acyl carrier protein</fullName>
    </recommendedName>
</protein>
<evidence type="ECO:0000256" key="2">
    <source>
        <dbReference type="ARBA" id="ARBA00005194"/>
    </source>
</evidence>
<dbReference type="PROSITE" id="PS50075">
    <property type="entry name" value="CARRIER"/>
    <property type="match status" value="1"/>
</dbReference>
<keyword evidence="6 18" id="KW-0444">Lipid biosynthesis</keyword>
<evidence type="ECO:0000256" key="4">
    <source>
        <dbReference type="ARBA" id="ARBA00022448"/>
    </source>
</evidence>
<comment type="subunit">
    <text evidence="17">Complex I is composed of at least 49 different subunits.</text>
</comment>
<dbReference type="GO" id="GO:0005739">
    <property type="term" value="C:mitochondrion"/>
    <property type="evidence" value="ECO:0007669"/>
    <property type="project" value="UniProtKB-SubCell"/>
</dbReference>
<dbReference type="InterPro" id="IPR028995">
    <property type="entry name" value="Glyco_hydro_57/38_cen_sf"/>
</dbReference>
<comment type="subcellular location">
    <subcellularLocation>
        <location evidence="1">Mitochondrion</location>
    </subcellularLocation>
</comment>
<evidence type="ECO:0000256" key="14">
    <source>
        <dbReference type="ARBA" id="ARBA00023128"/>
    </source>
</evidence>
<evidence type="ECO:0000256" key="16">
    <source>
        <dbReference type="ARBA" id="ARBA00057783"/>
    </source>
</evidence>
<evidence type="ECO:0000256" key="10">
    <source>
        <dbReference type="ARBA" id="ARBA00022832"/>
    </source>
</evidence>
<evidence type="ECO:0000256" key="5">
    <source>
        <dbReference type="ARBA" id="ARBA00022450"/>
    </source>
</evidence>
<evidence type="ECO:0000256" key="13">
    <source>
        <dbReference type="ARBA" id="ARBA00023098"/>
    </source>
</evidence>
<evidence type="ECO:0000256" key="8">
    <source>
        <dbReference type="ARBA" id="ARBA00022660"/>
    </source>
</evidence>
<dbReference type="PANTHER" id="PTHR20863">
    <property type="entry name" value="ACYL CARRIER PROTEIN"/>
    <property type="match status" value="1"/>
</dbReference>
<name>A0AAN9SDI4_PSOTE</name>
<dbReference type="GO" id="GO:0000035">
    <property type="term" value="F:acyl binding"/>
    <property type="evidence" value="ECO:0007669"/>
    <property type="project" value="TreeGrafter"/>
</dbReference>
<dbReference type="SUPFAM" id="SSF88688">
    <property type="entry name" value="Families 57/38 glycoside transferase middle domain"/>
    <property type="match status" value="1"/>
</dbReference>
<evidence type="ECO:0000256" key="3">
    <source>
        <dbReference type="ARBA" id="ARBA00010930"/>
    </source>
</evidence>
<dbReference type="Proteomes" id="UP001386955">
    <property type="component" value="Unassembled WGS sequence"/>
</dbReference>
<gene>
    <name evidence="20" type="ORF">VNO78_15156</name>
</gene>
<keyword evidence="21" id="KW-1185">Reference proteome</keyword>
<dbReference type="NCBIfam" id="NF002148">
    <property type="entry name" value="PRK00982.1-2"/>
    <property type="match status" value="1"/>
</dbReference>
<keyword evidence="13" id="KW-0443">Lipid metabolism</keyword>
<keyword evidence="4" id="KW-0813">Transport</keyword>
<keyword evidence="12" id="KW-0249">Electron transport</keyword>
<organism evidence="20 21">
    <name type="scientific">Psophocarpus tetragonolobus</name>
    <name type="common">Winged bean</name>
    <name type="synonym">Dolichos tetragonolobus</name>
    <dbReference type="NCBI Taxonomy" id="3891"/>
    <lineage>
        <taxon>Eukaryota</taxon>
        <taxon>Viridiplantae</taxon>
        <taxon>Streptophyta</taxon>
        <taxon>Embryophyta</taxon>
        <taxon>Tracheophyta</taxon>
        <taxon>Spermatophyta</taxon>
        <taxon>Magnoliopsida</taxon>
        <taxon>eudicotyledons</taxon>
        <taxon>Gunneridae</taxon>
        <taxon>Pentapetalae</taxon>
        <taxon>rosids</taxon>
        <taxon>fabids</taxon>
        <taxon>Fabales</taxon>
        <taxon>Fabaceae</taxon>
        <taxon>Papilionoideae</taxon>
        <taxon>50 kb inversion clade</taxon>
        <taxon>NPAAA clade</taxon>
        <taxon>indigoferoid/millettioid clade</taxon>
        <taxon>Phaseoleae</taxon>
        <taxon>Psophocarpus</taxon>
    </lineage>
</organism>
<dbReference type="GO" id="GO:0004559">
    <property type="term" value="F:alpha-mannosidase activity"/>
    <property type="evidence" value="ECO:0007669"/>
    <property type="project" value="InterPro"/>
</dbReference>